<organism evidence="1">
    <name type="scientific">freshwater metagenome</name>
    <dbReference type="NCBI Taxonomy" id="449393"/>
    <lineage>
        <taxon>unclassified sequences</taxon>
        <taxon>metagenomes</taxon>
        <taxon>ecological metagenomes</taxon>
    </lineage>
</organism>
<gene>
    <name evidence="1" type="ORF">UFOPK2922_01248</name>
</gene>
<accession>A0A6J6WLH2</accession>
<proteinExistence type="predicted"/>
<name>A0A6J6WLH2_9ZZZZ</name>
<evidence type="ECO:0000313" key="1">
    <source>
        <dbReference type="EMBL" id="CAB4784336.1"/>
    </source>
</evidence>
<dbReference type="EMBL" id="CAEZZS010000074">
    <property type="protein sequence ID" value="CAB4784336.1"/>
    <property type="molecule type" value="Genomic_DNA"/>
</dbReference>
<reference evidence="1" key="1">
    <citation type="submission" date="2020-05" db="EMBL/GenBank/DDBJ databases">
        <authorList>
            <person name="Chiriac C."/>
            <person name="Salcher M."/>
            <person name="Ghai R."/>
            <person name="Kavagutti S V."/>
        </authorList>
    </citation>
    <scope>NUCLEOTIDE SEQUENCE</scope>
</reference>
<sequence>MSGMRSAIDDARPETIKALEEASREVIVRHNEDLDKLCQLLAD</sequence>
<protein>
    <submittedName>
        <fullName evidence="1">Unannotated protein</fullName>
    </submittedName>
</protein>
<dbReference type="AlphaFoldDB" id="A0A6J6WLH2"/>